<dbReference type="Proteomes" id="UP001296706">
    <property type="component" value="Unassembled WGS sequence"/>
</dbReference>
<organism evidence="1 2">
    <name type="scientific">Pseudonocardia xinjiangensis</name>
    <dbReference type="NCBI Taxonomy" id="75289"/>
    <lineage>
        <taxon>Bacteria</taxon>
        <taxon>Bacillati</taxon>
        <taxon>Actinomycetota</taxon>
        <taxon>Actinomycetes</taxon>
        <taxon>Pseudonocardiales</taxon>
        <taxon>Pseudonocardiaceae</taxon>
        <taxon>Pseudonocardia</taxon>
    </lineage>
</organism>
<dbReference type="SUPFAM" id="SSF81442">
    <property type="entry name" value="Cytochrome c oxidase subunit I-like"/>
    <property type="match status" value="1"/>
</dbReference>
<accession>A0ABX1RD49</accession>
<evidence type="ECO:0000313" key="1">
    <source>
        <dbReference type="EMBL" id="NMH77365.1"/>
    </source>
</evidence>
<reference evidence="1 2" key="1">
    <citation type="submission" date="2020-04" db="EMBL/GenBank/DDBJ databases">
        <authorList>
            <person name="Klaysubun C."/>
            <person name="Duangmal K."/>
            <person name="Lipun K."/>
        </authorList>
    </citation>
    <scope>NUCLEOTIDE SEQUENCE [LARGE SCALE GENOMIC DNA]</scope>
    <source>
        <strain evidence="1 2">JCM 11839</strain>
    </source>
</reference>
<dbReference type="EMBL" id="JAAXKY010000022">
    <property type="protein sequence ID" value="NMH77365.1"/>
    <property type="molecule type" value="Genomic_DNA"/>
</dbReference>
<dbReference type="RefSeq" id="WP_169395433.1">
    <property type="nucleotide sequence ID" value="NZ_BAAAJH010000031.1"/>
</dbReference>
<sequence length="115" mass="12858">MGKVHLWLTFVGLHLTFPVQHWLVAKRMPAAYADNLPADEFTAPNMISSIGASPSGPPRCVHLERLPHYGRVVTVGTRGASATHWSWATSCPPPRHNFTELPRIPRSRHSLRYAL</sequence>
<name>A0ABX1RD49_9PSEU</name>
<proteinExistence type="predicted"/>
<gene>
    <name evidence="1" type="ORF">HF577_09725</name>
</gene>
<protein>
    <submittedName>
        <fullName evidence="1">Uncharacterized protein</fullName>
    </submittedName>
</protein>
<comment type="caution">
    <text evidence="1">The sequence shown here is derived from an EMBL/GenBank/DDBJ whole genome shotgun (WGS) entry which is preliminary data.</text>
</comment>
<keyword evidence="2" id="KW-1185">Reference proteome</keyword>
<evidence type="ECO:0000313" key="2">
    <source>
        <dbReference type="Proteomes" id="UP001296706"/>
    </source>
</evidence>
<dbReference type="Gene3D" id="1.20.210.10">
    <property type="entry name" value="Cytochrome c oxidase-like, subunit I domain"/>
    <property type="match status" value="1"/>
</dbReference>
<dbReference type="InterPro" id="IPR036927">
    <property type="entry name" value="Cyt_c_oxase-like_su1_sf"/>
</dbReference>